<protein>
    <submittedName>
        <fullName evidence="1">Uncharacterized protein</fullName>
    </submittedName>
</protein>
<gene>
    <name evidence="1" type="ORF">GCM10023205_18610</name>
</gene>
<organism evidence="1 2">
    <name type="scientific">Yinghuangia aomiensis</name>
    <dbReference type="NCBI Taxonomy" id="676205"/>
    <lineage>
        <taxon>Bacteria</taxon>
        <taxon>Bacillati</taxon>
        <taxon>Actinomycetota</taxon>
        <taxon>Actinomycetes</taxon>
        <taxon>Kitasatosporales</taxon>
        <taxon>Streptomycetaceae</taxon>
        <taxon>Yinghuangia</taxon>
    </lineage>
</organism>
<evidence type="ECO:0000313" key="2">
    <source>
        <dbReference type="Proteomes" id="UP001500466"/>
    </source>
</evidence>
<name>A0ABP9GZC7_9ACTN</name>
<reference evidence="2" key="1">
    <citation type="journal article" date="2019" name="Int. J. Syst. Evol. Microbiol.">
        <title>The Global Catalogue of Microorganisms (GCM) 10K type strain sequencing project: providing services to taxonomists for standard genome sequencing and annotation.</title>
        <authorList>
            <consortium name="The Broad Institute Genomics Platform"/>
            <consortium name="The Broad Institute Genome Sequencing Center for Infectious Disease"/>
            <person name="Wu L."/>
            <person name="Ma J."/>
        </authorList>
    </citation>
    <scope>NUCLEOTIDE SEQUENCE [LARGE SCALE GENOMIC DNA]</scope>
    <source>
        <strain evidence="2">JCM 17986</strain>
    </source>
</reference>
<keyword evidence="2" id="KW-1185">Reference proteome</keyword>
<accession>A0ABP9GZC7</accession>
<comment type="caution">
    <text evidence="1">The sequence shown here is derived from an EMBL/GenBank/DDBJ whole genome shotgun (WGS) entry which is preliminary data.</text>
</comment>
<dbReference type="Proteomes" id="UP001500466">
    <property type="component" value="Unassembled WGS sequence"/>
</dbReference>
<proteinExistence type="predicted"/>
<evidence type="ECO:0000313" key="1">
    <source>
        <dbReference type="EMBL" id="GAA4956645.1"/>
    </source>
</evidence>
<sequence>MLMNSFRSRHPGCEIGCARSWDSHVPRFTPGGKAVPRGMDVATFQELLALIAAGQGISPVAASVQRYTR</sequence>
<dbReference type="EMBL" id="BAABHS010000005">
    <property type="protein sequence ID" value="GAA4956645.1"/>
    <property type="molecule type" value="Genomic_DNA"/>
</dbReference>